<proteinExistence type="predicted"/>
<organism evidence="2">
    <name type="scientific">human gut metagenome</name>
    <dbReference type="NCBI Taxonomy" id="408170"/>
    <lineage>
        <taxon>unclassified sequences</taxon>
        <taxon>metagenomes</taxon>
        <taxon>organismal metagenomes</taxon>
    </lineage>
</organism>
<accession>W1YS22</accession>
<evidence type="ECO:0000256" key="1">
    <source>
        <dbReference type="SAM" id="MobiDB-lite"/>
    </source>
</evidence>
<evidence type="ECO:0000313" key="2">
    <source>
        <dbReference type="EMBL" id="ETJ45348.1"/>
    </source>
</evidence>
<feature type="region of interest" description="Disordered" evidence="1">
    <location>
        <begin position="1"/>
        <end position="26"/>
    </location>
</feature>
<protein>
    <submittedName>
        <fullName evidence="2">Uncharacterized protein</fullName>
    </submittedName>
</protein>
<name>W1YS22_9ZZZZ</name>
<feature type="non-terminal residue" evidence="2">
    <location>
        <position position="26"/>
    </location>
</feature>
<comment type="caution">
    <text evidence="2">The sequence shown here is derived from an EMBL/GenBank/DDBJ whole genome shotgun (WGS) entry which is preliminary data.</text>
</comment>
<sequence>MEKKLIFNEHGERGTQSMIGGNISAV</sequence>
<dbReference type="EMBL" id="AZMM01000652">
    <property type="protein sequence ID" value="ETJ45348.1"/>
    <property type="molecule type" value="Genomic_DNA"/>
</dbReference>
<feature type="compositionally biased region" description="Polar residues" evidence="1">
    <location>
        <begin position="14"/>
        <end position="26"/>
    </location>
</feature>
<gene>
    <name evidence="2" type="ORF">Q604_UNBC00652G0001</name>
</gene>
<feature type="compositionally biased region" description="Basic and acidic residues" evidence="1">
    <location>
        <begin position="1"/>
        <end position="13"/>
    </location>
</feature>
<reference evidence="2" key="1">
    <citation type="submission" date="2013-12" db="EMBL/GenBank/DDBJ databases">
        <title>A Varibaculum cambriense genome reconstructed from a premature infant gut community with otherwise low bacterial novelty that shifts toward anaerobic metabolism during the third week of life.</title>
        <authorList>
            <person name="Brown C.T."/>
            <person name="Sharon I."/>
            <person name="Thomas B.C."/>
            <person name="Castelle C.J."/>
            <person name="Morowitz M.J."/>
            <person name="Banfield J.F."/>
        </authorList>
    </citation>
    <scope>NUCLEOTIDE SEQUENCE</scope>
</reference>
<dbReference type="AlphaFoldDB" id="W1YS22"/>